<sequence>MTKISASPGTYALECLVRARTDEKRQGEPTDRSGSIT</sequence>
<feature type="non-terminal residue" evidence="1">
    <location>
        <position position="37"/>
    </location>
</feature>
<comment type="caution">
    <text evidence="1">The sequence shown here is derived from an EMBL/GenBank/DDBJ whole genome shotgun (WGS) entry which is preliminary data.</text>
</comment>
<accession>W1Y972</accession>
<organism evidence="1">
    <name type="scientific">human gut metagenome</name>
    <dbReference type="NCBI Taxonomy" id="408170"/>
    <lineage>
        <taxon>unclassified sequences</taxon>
        <taxon>metagenomes</taxon>
        <taxon>organismal metagenomes</taxon>
    </lineage>
</organism>
<reference evidence="1" key="1">
    <citation type="submission" date="2013-12" db="EMBL/GenBank/DDBJ databases">
        <title>A Varibaculum cambriense genome reconstructed from a premature infant gut community with otherwise low bacterial novelty that shifts toward anaerobic metabolism during the third week of life.</title>
        <authorList>
            <person name="Brown C.T."/>
            <person name="Sharon I."/>
            <person name="Thomas B.C."/>
            <person name="Castelle C.J."/>
            <person name="Morowitz M.J."/>
            <person name="Banfield J.F."/>
        </authorList>
    </citation>
    <scope>NUCLEOTIDE SEQUENCE</scope>
</reference>
<protein>
    <submittedName>
        <fullName evidence="1">Uncharacterized protein</fullName>
    </submittedName>
</protein>
<proteinExistence type="predicted"/>
<dbReference type="EMBL" id="AZMM01007633">
    <property type="protein sequence ID" value="ETJ38235.1"/>
    <property type="molecule type" value="Genomic_DNA"/>
</dbReference>
<gene>
    <name evidence="1" type="ORF">Q604_UNBC07633G0001</name>
</gene>
<evidence type="ECO:0000313" key="1">
    <source>
        <dbReference type="EMBL" id="ETJ38235.1"/>
    </source>
</evidence>
<name>W1Y972_9ZZZZ</name>
<dbReference type="AlphaFoldDB" id="W1Y972"/>